<evidence type="ECO:0000256" key="3">
    <source>
        <dbReference type="RuleBase" id="RU003694"/>
    </source>
</evidence>
<dbReference type="Proteomes" id="UP000006431">
    <property type="component" value="Unassembled WGS sequence"/>
</dbReference>
<dbReference type="SUPFAM" id="SSF53901">
    <property type="entry name" value="Thiolase-like"/>
    <property type="match status" value="2"/>
</dbReference>
<dbReference type="PATRIC" id="fig|929558.5.peg.1389"/>
<dbReference type="Gene3D" id="3.40.47.10">
    <property type="match status" value="1"/>
</dbReference>
<sequence>MQSASGDTKKTLDAVFHKKSALSVYDNIVSEKKVCIGKFEKGFNFDELLIKSVKEVLNASNLKDFSNTLLLVGSSVGGMATTEKILFKDKNYKNINPQKHTINVIASTLDAKFNFLSHRSYSTACTSSANALKTAKELIAINAYENILVVGADEICSTTVFGFSSLGILSDEICTPFKSERKGMNVAEGIGALLLQNFPTKNSVELCGCGASSDAYHIANPDPTSTGAISAINKALSDANIEANQIGYINAHGTGTQANDESEANAILEIFGNEVAVSSSKSNLGHTLGAAGAIEAIICVEALKKQLMPPQLDCTQKEKDINLISDARESKIEYALSNSFAFGGNNVALVFGVVNES</sequence>
<accession>H1FSJ4</accession>
<dbReference type="PANTHER" id="PTHR11712">
    <property type="entry name" value="POLYKETIDE SYNTHASE-RELATED"/>
    <property type="match status" value="1"/>
</dbReference>
<feature type="domain" description="Ketosynthase family 3 (KS3)" evidence="4">
    <location>
        <begin position="1"/>
        <end position="353"/>
    </location>
</feature>
<keyword evidence="6" id="KW-1185">Reference proteome</keyword>
<dbReference type="SMART" id="SM00825">
    <property type="entry name" value="PKS_KS"/>
    <property type="match status" value="1"/>
</dbReference>
<evidence type="ECO:0000256" key="2">
    <source>
        <dbReference type="ARBA" id="ARBA00022679"/>
    </source>
</evidence>
<reference evidence="5 6" key="1">
    <citation type="journal article" date="2012" name="Proc. Natl. Acad. Sci. U.S.A.">
        <title>Genome and physiology of a model Epsilonproteobacterium responsible for sulfide detoxification in marine oxygen depletion zones.</title>
        <authorList>
            <person name="Grote J."/>
            <person name="Schott T."/>
            <person name="Bruckner C.G."/>
            <person name="Glockner F.O."/>
            <person name="Jost G."/>
            <person name="Teeling H."/>
            <person name="Labrenz M."/>
            <person name="Jurgens K."/>
        </authorList>
    </citation>
    <scope>NUCLEOTIDE SEQUENCE [LARGE SCALE GENOMIC DNA]</scope>
    <source>
        <strain evidence="5 6">GD1</strain>
    </source>
</reference>
<dbReference type="PANTHER" id="PTHR11712:SF320">
    <property type="entry name" value="BETA-KETOACYL SYNTHASE"/>
    <property type="match status" value="1"/>
</dbReference>
<dbReference type="eggNOG" id="COG0304">
    <property type="taxonomic scope" value="Bacteria"/>
</dbReference>
<dbReference type="InterPro" id="IPR000794">
    <property type="entry name" value="Beta-ketoacyl_synthase"/>
</dbReference>
<dbReference type="HOGENOM" id="CLU_000022_69_0_7"/>
<keyword evidence="5" id="KW-0012">Acyltransferase</keyword>
<evidence type="ECO:0000313" key="5">
    <source>
        <dbReference type="EMBL" id="EHP29922.1"/>
    </source>
</evidence>
<keyword evidence="2 3" id="KW-0808">Transferase</keyword>
<dbReference type="Pfam" id="PF00109">
    <property type="entry name" value="ketoacyl-synt"/>
    <property type="match status" value="1"/>
</dbReference>
<dbReference type="GO" id="GO:0006633">
    <property type="term" value="P:fatty acid biosynthetic process"/>
    <property type="evidence" value="ECO:0007669"/>
    <property type="project" value="TreeGrafter"/>
</dbReference>
<name>H1FSJ4_SULGG</name>
<gene>
    <name evidence="5" type="ORF">SMGD1_1398</name>
</gene>
<dbReference type="GO" id="GO:0005829">
    <property type="term" value="C:cytosol"/>
    <property type="evidence" value="ECO:0007669"/>
    <property type="project" value="TreeGrafter"/>
</dbReference>
<dbReference type="STRING" id="929558.SMGD1_1398"/>
<protein>
    <submittedName>
        <fullName evidence="5">Beta-ketoacyl synthase</fullName>
        <ecNumber evidence="5">2.3.1.41</ecNumber>
    </submittedName>
</protein>
<comment type="caution">
    <text evidence="5">The sequence shown here is derived from an EMBL/GenBank/DDBJ whole genome shotgun (WGS) entry which is preliminary data.</text>
</comment>
<organism evidence="5 6">
    <name type="scientific">Sulfurimonas gotlandica (strain DSM 19862 / JCM 16533 / GD1)</name>
    <dbReference type="NCBI Taxonomy" id="929558"/>
    <lineage>
        <taxon>Bacteria</taxon>
        <taxon>Pseudomonadati</taxon>
        <taxon>Campylobacterota</taxon>
        <taxon>Epsilonproteobacteria</taxon>
        <taxon>Campylobacterales</taxon>
        <taxon>Sulfurimonadaceae</taxon>
        <taxon>Sulfurimonas</taxon>
    </lineage>
</organism>
<dbReference type="EC" id="2.3.1.41" evidence="5"/>
<evidence type="ECO:0000313" key="6">
    <source>
        <dbReference type="Proteomes" id="UP000006431"/>
    </source>
</evidence>
<comment type="similarity">
    <text evidence="1 3">Belongs to the thiolase-like superfamily. Beta-ketoacyl-ACP synthases family.</text>
</comment>
<evidence type="ECO:0000256" key="1">
    <source>
        <dbReference type="ARBA" id="ARBA00008467"/>
    </source>
</evidence>
<dbReference type="InterPro" id="IPR014031">
    <property type="entry name" value="Ketoacyl_synth_C"/>
</dbReference>
<dbReference type="EMBL" id="AFRZ01000001">
    <property type="protein sequence ID" value="EHP29922.1"/>
    <property type="molecule type" value="Genomic_DNA"/>
</dbReference>
<dbReference type="GO" id="GO:0004315">
    <property type="term" value="F:3-oxoacyl-[acyl-carrier-protein] synthase activity"/>
    <property type="evidence" value="ECO:0007669"/>
    <property type="project" value="UniProtKB-EC"/>
</dbReference>
<dbReference type="InterPro" id="IPR014030">
    <property type="entry name" value="Ketoacyl_synth_N"/>
</dbReference>
<proteinExistence type="inferred from homology"/>
<dbReference type="InterPro" id="IPR020841">
    <property type="entry name" value="PKS_Beta-ketoAc_synthase_dom"/>
</dbReference>
<dbReference type="PROSITE" id="PS52004">
    <property type="entry name" value="KS3_2"/>
    <property type="match status" value="1"/>
</dbReference>
<dbReference type="InterPro" id="IPR016039">
    <property type="entry name" value="Thiolase-like"/>
</dbReference>
<dbReference type="OrthoDB" id="9808669at2"/>
<dbReference type="AlphaFoldDB" id="H1FSJ4"/>
<dbReference type="Pfam" id="PF02801">
    <property type="entry name" value="Ketoacyl-synt_C"/>
    <property type="match status" value="1"/>
</dbReference>
<evidence type="ECO:0000259" key="4">
    <source>
        <dbReference type="PROSITE" id="PS52004"/>
    </source>
</evidence>